<feature type="coiled-coil region" evidence="1">
    <location>
        <begin position="14"/>
        <end position="48"/>
    </location>
</feature>
<proteinExistence type="predicted"/>
<dbReference type="OrthoDB" id="103953at2759"/>
<protein>
    <submittedName>
        <fullName evidence="3">Uncharacterized protein</fullName>
    </submittedName>
</protein>
<organism evidence="3 4">
    <name type="scientific">Phytophthora kernoviae</name>
    <dbReference type="NCBI Taxonomy" id="325452"/>
    <lineage>
        <taxon>Eukaryota</taxon>
        <taxon>Sar</taxon>
        <taxon>Stramenopiles</taxon>
        <taxon>Oomycota</taxon>
        <taxon>Peronosporomycetes</taxon>
        <taxon>Peronosporales</taxon>
        <taxon>Peronosporaceae</taxon>
        <taxon>Phytophthora</taxon>
    </lineage>
</organism>
<keyword evidence="1" id="KW-0175">Coiled coil</keyword>
<feature type="compositionally biased region" description="Low complexity" evidence="2">
    <location>
        <begin position="378"/>
        <end position="390"/>
    </location>
</feature>
<dbReference type="AlphaFoldDB" id="A0A3F2RG83"/>
<name>A0A3F2RG83_9STRA</name>
<comment type="caution">
    <text evidence="3">The sequence shown here is derived from an EMBL/GenBank/DDBJ whole genome shotgun (WGS) entry which is preliminary data.</text>
</comment>
<evidence type="ECO:0000256" key="2">
    <source>
        <dbReference type="SAM" id="MobiDB-lite"/>
    </source>
</evidence>
<dbReference type="EMBL" id="MBDO02000389">
    <property type="protein sequence ID" value="RLN56056.1"/>
    <property type="molecule type" value="Genomic_DNA"/>
</dbReference>
<reference evidence="3 4" key="1">
    <citation type="submission" date="2018-07" db="EMBL/GenBank/DDBJ databases">
        <title>Genome sequencing of oomycete isolates from Chile give support for New Zealand origin for Phytophthora kernoviae and make available the first Nothophytophthora sp. genome.</title>
        <authorList>
            <person name="Studholme D.J."/>
            <person name="Sanfuentes E."/>
            <person name="Panda P."/>
            <person name="Hill R."/>
            <person name="Sambles C."/>
            <person name="Grant M."/>
            <person name="Williams N.M."/>
            <person name="Mcdougal R.L."/>
        </authorList>
    </citation>
    <scope>NUCLEOTIDE SEQUENCE [LARGE SCALE GENOMIC DNA]</scope>
    <source>
        <strain evidence="3">Chile6</strain>
    </source>
</reference>
<evidence type="ECO:0000256" key="1">
    <source>
        <dbReference type="SAM" id="Coils"/>
    </source>
</evidence>
<accession>A0A3F2RG83</accession>
<gene>
    <name evidence="3" type="ORF">BBP00_00008182</name>
</gene>
<sequence length="743" mass="83991">MPQSRTAKKRKATYLVRKEEQESLQEQIQTLQQQLQDLQDNGETQRRDLYASVGENAALKDAVDQQHFAVAGAQSLMSEWLQNQNRNPMRMHIHLGQEWTARRETLLAMKDERLARGFRYVTARCQHLAPLKPQFSEERFEDANGDTCCIRNEVIPFPGVESLKKVFDAVRFTIDTLEIAVSEQLGHMTLRDDYDTVDDGTFISNYRLVSGLDCGVTAELNAVVMGQYVETGKGRPYAIVALDSVDQDDLHPYHPQEFVRKVLHGAVLLVPVTRKKAKSIKGDQEEEVVIVMMRSLFMKTCHPEFDISEAAMQEFDAVSILIRYLLGTELLADLKSVLIHVLHSDNTSITLTLPMYVEPDSFQTLLLSDVPSDNLTIPPSSNSSPSPSAEAPKKPQTKKKRKATYLLRKEEQSALQEEIERLESQVAVLRTRNLPPEEAAKADPVLQKREAENAALTSVLRHQQLHVANAQSLLSRCLGEQQTHPLYTKIRLTKDWPERRAMLRAIRAEKLRNAYEYIMARSCHSQPEKMQLSDERFESTQGDLCCVRFETVYFRGVESLEQVYNALIFYLTNMEISISERLGHITVRDDYDSIEGTAYNSRIASTEDCGVTMEMNAVSFPQLFAKDELGVGVGPCAVLASDCVDEDELYPYNPSERVRKDVSGAVVLTVSRRKPKHKNKGVGATLLGEESEVVVTMQRAAFVKLHRPQFPVSAFALQELHEGIARWGDVMLKTVRSVVYTTP</sequence>
<feature type="coiled-coil region" evidence="1">
    <location>
        <begin position="405"/>
        <end position="432"/>
    </location>
</feature>
<feature type="region of interest" description="Disordered" evidence="2">
    <location>
        <begin position="373"/>
        <end position="404"/>
    </location>
</feature>
<evidence type="ECO:0000313" key="3">
    <source>
        <dbReference type="EMBL" id="RLN56056.1"/>
    </source>
</evidence>
<dbReference type="Proteomes" id="UP000277300">
    <property type="component" value="Unassembled WGS sequence"/>
</dbReference>
<evidence type="ECO:0000313" key="4">
    <source>
        <dbReference type="Proteomes" id="UP000277300"/>
    </source>
</evidence>